<gene>
    <name evidence="4" type="ORF">O181_022321</name>
</gene>
<dbReference type="Gene3D" id="4.10.60.10">
    <property type="entry name" value="Zinc finger, CCHC-type"/>
    <property type="match status" value="1"/>
</dbReference>
<comment type="caution">
    <text evidence="4">The sequence shown here is derived from an EMBL/GenBank/DDBJ whole genome shotgun (WGS) entry which is preliminary data.</text>
</comment>
<evidence type="ECO:0000313" key="5">
    <source>
        <dbReference type="Proteomes" id="UP000765509"/>
    </source>
</evidence>
<dbReference type="PROSITE" id="PS50158">
    <property type="entry name" value="ZF_CCHC"/>
    <property type="match status" value="1"/>
</dbReference>
<keyword evidence="2" id="KW-0863">Zinc-finger</keyword>
<dbReference type="GO" id="GO:0006397">
    <property type="term" value="P:mRNA processing"/>
    <property type="evidence" value="ECO:0007669"/>
    <property type="project" value="UniProtKB-KW"/>
</dbReference>
<dbReference type="InterPro" id="IPR001878">
    <property type="entry name" value="Znf_CCHC"/>
</dbReference>
<evidence type="ECO:0000256" key="2">
    <source>
        <dbReference type="PROSITE-ProRule" id="PRU00047"/>
    </source>
</evidence>
<dbReference type="GO" id="GO:0003676">
    <property type="term" value="F:nucleic acid binding"/>
    <property type="evidence" value="ECO:0007669"/>
    <property type="project" value="InterPro"/>
</dbReference>
<proteinExistence type="predicted"/>
<keyword evidence="1" id="KW-0507">mRNA processing</keyword>
<name>A0A9Q3GWK5_9BASI</name>
<evidence type="ECO:0000259" key="3">
    <source>
        <dbReference type="PROSITE" id="PS50158"/>
    </source>
</evidence>
<dbReference type="EMBL" id="AVOT02006861">
    <property type="protein sequence ID" value="MBW0482606.1"/>
    <property type="molecule type" value="Genomic_DNA"/>
</dbReference>
<evidence type="ECO:0000256" key="1">
    <source>
        <dbReference type="ARBA" id="ARBA00022664"/>
    </source>
</evidence>
<accession>A0A9Q3GWK5</accession>
<dbReference type="Proteomes" id="UP000765509">
    <property type="component" value="Unassembled WGS sequence"/>
</dbReference>
<reference evidence="4" key="1">
    <citation type="submission" date="2021-03" db="EMBL/GenBank/DDBJ databases">
        <title>Draft genome sequence of rust myrtle Austropuccinia psidii MF-1, a brazilian biotype.</title>
        <authorList>
            <person name="Quecine M.C."/>
            <person name="Pachon D.M.R."/>
            <person name="Bonatelli M.L."/>
            <person name="Correr F.H."/>
            <person name="Franceschini L.M."/>
            <person name="Leite T.F."/>
            <person name="Margarido G.R.A."/>
            <person name="Almeida C.A."/>
            <person name="Ferrarezi J.A."/>
            <person name="Labate C.A."/>
        </authorList>
    </citation>
    <scope>NUCLEOTIDE SEQUENCE</scope>
    <source>
        <strain evidence="4">MF-1</strain>
    </source>
</reference>
<protein>
    <recommendedName>
        <fullName evidence="3">CCHC-type domain-containing protein</fullName>
    </recommendedName>
</protein>
<dbReference type="GO" id="GO:0008270">
    <property type="term" value="F:zinc ion binding"/>
    <property type="evidence" value="ECO:0007669"/>
    <property type="project" value="UniProtKB-KW"/>
</dbReference>
<feature type="domain" description="CCHC-type" evidence="3">
    <location>
        <begin position="118"/>
        <end position="133"/>
    </location>
</feature>
<dbReference type="AlphaFoldDB" id="A0A9Q3GWK5"/>
<keyword evidence="5" id="KW-1185">Reference proteome</keyword>
<evidence type="ECO:0000313" key="4">
    <source>
        <dbReference type="EMBL" id="MBW0482606.1"/>
    </source>
</evidence>
<dbReference type="InterPro" id="IPR036875">
    <property type="entry name" value="Znf_CCHC_sf"/>
</dbReference>
<keyword evidence="2" id="KW-0862">Zinc</keyword>
<organism evidence="4 5">
    <name type="scientific">Austropuccinia psidii MF-1</name>
    <dbReference type="NCBI Taxonomy" id="1389203"/>
    <lineage>
        <taxon>Eukaryota</taxon>
        <taxon>Fungi</taxon>
        <taxon>Dikarya</taxon>
        <taxon>Basidiomycota</taxon>
        <taxon>Pucciniomycotina</taxon>
        <taxon>Pucciniomycetes</taxon>
        <taxon>Pucciniales</taxon>
        <taxon>Sphaerophragmiaceae</taxon>
        <taxon>Austropuccinia</taxon>
    </lineage>
</organism>
<dbReference type="SUPFAM" id="SSF57756">
    <property type="entry name" value="Retrovirus zinc finger-like domains"/>
    <property type="match status" value="1"/>
</dbReference>
<keyword evidence="2" id="KW-0479">Metal-binding</keyword>
<sequence length="424" mass="48740">MSFENYKYSVDKDPYEWCLRKSKILNAIDPQINIQMRNHKLLTQIPGELEHTLKLRCNQICTLDDMANTLHEVMKRTNIGKSSQFKSSSFKEKQPFRVEFKDKPKDRMTKVTKKKNTCHNCGSTDHYDNNCPKANNKVYAIENVQEEETPTEHSESDFVGYGMREQSDDDQDPRGEFLVEYQAEIQLEAGMPQDTTNKNLCKHTQDAHKCLVTPAKGMTYIHGTATKMTVCIDNAQHPWIINGGAHCVIVAKDYLDNHFPNWENQLLPTKAKKIEGASGKMTSIGTIVKKIIIPHRKGNSRLNPEFVVLEEAHIQGFSWEHNTRGCMALIFTKMSTHDPLEELLNESREGQFSTSLTSKQKLSLLKFLSKNRPAFAIGEELLGKNRGHVIESYFDWERPYPPMLRSPPYPESLETRKEIEKNFT</sequence>